<dbReference type="GeneID" id="50231987"/>
<organism evidence="2">
    <name type="scientific">Vibrio cyclitrophicus</name>
    <dbReference type="NCBI Taxonomy" id="47951"/>
    <lineage>
        <taxon>Bacteria</taxon>
        <taxon>Pseudomonadati</taxon>
        <taxon>Pseudomonadota</taxon>
        <taxon>Gammaproteobacteria</taxon>
        <taxon>Vibrionales</taxon>
        <taxon>Vibrionaceae</taxon>
        <taxon>Vibrio</taxon>
    </lineage>
</organism>
<keyword evidence="1" id="KW-0472">Membrane</keyword>
<keyword evidence="1" id="KW-0812">Transmembrane</keyword>
<evidence type="ECO:0000256" key="1">
    <source>
        <dbReference type="SAM" id="Phobius"/>
    </source>
</evidence>
<feature type="transmembrane region" description="Helical" evidence="1">
    <location>
        <begin position="75"/>
        <end position="92"/>
    </location>
</feature>
<comment type="caution">
    <text evidence="2">The sequence shown here is derived from an EMBL/GenBank/DDBJ whole genome shotgun (WGS) entry which is preliminary data.</text>
</comment>
<reference evidence="2" key="1">
    <citation type="submission" date="2016-07" db="EMBL/GenBank/DDBJ databases">
        <authorList>
            <person name="Kauffman K."/>
            <person name="Arevalo P."/>
            <person name="Polz M.F."/>
        </authorList>
    </citation>
    <scope>NUCLEOTIDE SEQUENCE</scope>
    <source>
        <strain evidence="2">10N.222.46.E12</strain>
    </source>
</reference>
<protein>
    <submittedName>
        <fullName evidence="2">Uncharacterized protein</fullName>
    </submittedName>
</protein>
<evidence type="ECO:0000313" key="2">
    <source>
        <dbReference type="EMBL" id="PMP24282.1"/>
    </source>
</evidence>
<keyword evidence="1" id="KW-1133">Transmembrane helix</keyword>
<name>A0A7Z1MF61_9VIBR</name>
<dbReference type="EMBL" id="MDBS01000067">
    <property type="protein sequence ID" value="PMP24282.1"/>
    <property type="molecule type" value="Genomic_DNA"/>
</dbReference>
<proteinExistence type="predicted"/>
<dbReference type="RefSeq" id="WP_010432539.1">
    <property type="nucleotide sequence ID" value="NZ_AP025481.1"/>
</dbReference>
<dbReference type="AlphaFoldDB" id="A0A7Z1MF61"/>
<reference evidence="2" key="2">
    <citation type="journal article" date="2018" name="Nature">
        <title>A major lineage of non-tailed dsDNA viruses as unrecognized killers of marine bacteria.</title>
        <authorList>
            <person name="Kauffman K.M."/>
            <person name="Hussain F.A."/>
            <person name="Yang J."/>
            <person name="Arevalo P."/>
            <person name="Brown J.M."/>
            <person name="Chang W.K."/>
            <person name="VanInsberghe D."/>
            <person name="Elsherbini J."/>
            <person name="Sharma R.S."/>
            <person name="Cutler M.B."/>
            <person name="Kelly L."/>
            <person name="Polz M.F."/>
        </authorList>
    </citation>
    <scope>NUCLEOTIDE SEQUENCE</scope>
    <source>
        <strain evidence="2">10N.222.46.E12</strain>
    </source>
</reference>
<accession>A0A7Z1MF61</accession>
<sequence>MAIQPKHGDRQGRMDFENDFTTEQSHRFTAVANSAFKRRVKKREIEAPFMQSAKQAAFKSVVRPRGNNPNRTRQVVWIIVIGLVSLWLMYMAG</sequence>
<gene>
    <name evidence="2" type="ORF">BCS90_05475</name>
</gene>